<evidence type="ECO:0000256" key="9">
    <source>
        <dbReference type="ARBA" id="ARBA00023180"/>
    </source>
</evidence>
<dbReference type="SUPFAM" id="SSF82671">
    <property type="entry name" value="SEA domain"/>
    <property type="match status" value="5"/>
</dbReference>
<evidence type="ECO:0000256" key="7">
    <source>
        <dbReference type="ARBA" id="ARBA00022729"/>
    </source>
</evidence>
<evidence type="ECO:0000256" key="13">
    <source>
        <dbReference type="SAM" id="SignalP"/>
    </source>
</evidence>
<feature type="domain" description="SEA" evidence="14">
    <location>
        <begin position="704"/>
        <end position="831"/>
    </location>
</feature>
<comment type="subcellular location">
    <subcellularLocation>
        <location evidence="2">Cell projection</location>
        <location evidence="2">Cilium</location>
        <location evidence="2">Photoreceptor outer segment</location>
    </subcellularLocation>
    <subcellularLocation>
        <location evidence="1">Photoreceptor inner segment</location>
    </subcellularLocation>
    <subcellularLocation>
        <location evidence="3">Secreted</location>
        <location evidence="3">Extracellular space</location>
        <location evidence="3">Extracellular matrix</location>
        <location evidence="3">Interphotoreceptor matrix</location>
    </subcellularLocation>
</comment>
<feature type="domain" description="SEA" evidence="14">
    <location>
        <begin position="105"/>
        <end position="229"/>
    </location>
</feature>
<proteinExistence type="predicted"/>
<evidence type="ECO:0000313" key="15">
    <source>
        <dbReference type="Proteomes" id="UP000186698"/>
    </source>
</evidence>
<dbReference type="Proteomes" id="UP000186698">
    <property type="component" value="Chromosome 3L"/>
</dbReference>
<dbReference type="PaxDb" id="8355-A0A1L8H057"/>
<evidence type="ECO:0000256" key="2">
    <source>
        <dbReference type="ARBA" id="ARBA00004504"/>
    </source>
</evidence>
<feature type="chain" id="PRO_5044187896" evidence="13">
    <location>
        <begin position="24"/>
        <end position="1107"/>
    </location>
</feature>
<evidence type="ECO:0000256" key="6">
    <source>
        <dbReference type="ARBA" id="ARBA00022674"/>
    </source>
</evidence>
<dbReference type="InterPro" id="IPR036364">
    <property type="entry name" value="SEA_dom_sf"/>
</dbReference>
<feature type="transmembrane region" description="Helical" evidence="12">
    <location>
        <begin position="1039"/>
        <end position="1062"/>
    </location>
</feature>
<keyword evidence="5" id="KW-0272">Extracellular matrix</keyword>
<dbReference type="OrthoDB" id="10070537at2759"/>
<dbReference type="KEGG" id="xla:108711334"/>
<evidence type="ECO:0000259" key="14">
    <source>
        <dbReference type="SMART" id="SM00200"/>
    </source>
</evidence>
<organism evidence="15 16">
    <name type="scientific">Xenopus laevis</name>
    <name type="common">African clawed frog</name>
    <dbReference type="NCBI Taxonomy" id="8355"/>
    <lineage>
        <taxon>Eukaryota</taxon>
        <taxon>Metazoa</taxon>
        <taxon>Chordata</taxon>
        <taxon>Craniata</taxon>
        <taxon>Vertebrata</taxon>
        <taxon>Euteleostomi</taxon>
        <taxon>Amphibia</taxon>
        <taxon>Batrachia</taxon>
        <taxon>Anura</taxon>
        <taxon>Pipoidea</taxon>
        <taxon>Pipidae</taxon>
        <taxon>Xenopodinae</taxon>
        <taxon>Xenopus</taxon>
        <taxon>Xenopus</taxon>
    </lineage>
</organism>
<feature type="domain" description="SEA" evidence="14">
    <location>
        <begin position="911"/>
        <end position="1014"/>
    </location>
</feature>
<keyword evidence="12" id="KW-0472">Membrane</keyword>
<evidence type="ECO:0000256" key="12">
    <source>
        <dbReference type="SAM" id="Phobius"/>
    </source>
</evidence>
<dbReference type="InterPro" id="IPR039861">
    <property type="entry name" value="IMPG"/>
</dbReference>
<evidence type="ECO:0000256" key="4">
    <source>
        <dbReference type="ARBA" id="ARBA00022525"/>
    </source>
</evidence>
<dbReference type="Bgee" id="108711334">
    <property type="expression patterns" value="Expressed in neurula embryo and 2 other cell types or tissues"/>
</dbReference>
<dbReference type="AlphaFoldDB" id="A0A1L8H057"/>
<evidence type="ECO:0000256" key="5">
    <source>
        <dbReference type="ARBA" id="ARBA00022530"/>
    </source>
</evidence>
<protein>
    <submittedName>
        <fullName evidence="16">GPI-anchored protein pfl2</fullName>
    </submittedName>
</protein>
<feature type="signal peptide" evidence="13">
    <location>
        <begin position="1"/>
        <end position="23"/>
    </location>
</feature>
<dbReference type="PANTHER" id="PTHR12199">
    <property type="entry name" value="INTERPHOTORECEPTOR MATRIX PROTEOGLYCAN"/>
    <property type="match status" value="1"/>
</dbReference>
<gene>
    <name evidence="16" type="primary">LOC108711334</name>
</gene>
<dbReference type="GO" id="GO:0033165">
    <property type="term" value="C:interphotoreceptor matrix"/>
    <property type="evidence" value="ECO:0007669"/>
    <property type="project" value="UniProtKB-SubCell"/>
</dbReference>
<dbReference type="PANTHER" id="PTHR12199:SF5">
    <property type="entry name" value="MUCIN-2-LIKE ISOFORM X1"/>
    <property type="match status" value="1"/>
</dbReference>
<feature type="region of interest" description="Disordered" evidence="11">
    <location>
        <begin position="57"/>
        <end position="88"/>
    </location>
</feature>
<keyword evidence="9" id="KW-0325">Glycoprotein</keyword>
<keyword evidence="12" id="KW-0812">Transmembrane</keyword>
<dbReference type="InterPro" id="IPR000082">
    <property type="entry name" value="SEA_dom"/>
</dbReference>
<evidence type="ECO:0000313" key="16">
    <source>
        <dbReference type="RefSeq" id="XP_018108455.1"/>
    </source>
</evidence>
<name>A0A1L8H057_XENLA</name>
<dbReference type="GO" id="GO:0007601">
    <property type="term" value="P:visual perception"/>
    <property type="evidence" value="ECO:0007669"/>
    <property type="project" value="InterPro"/>
</dbReference>
<dbReference type="SMART" id="SM00200">
    <property type="entry name" value="SEA"/>
    <property type="match status" value="4"/>
</dbReference>
<keyword evidence="6" id="KW-0358">Heparin-binding</keyword>
<reference evidence="16" key="1">
    <citation type="submission" date="2025-08" db="UniProtKB">
        <authorList>
            <consortium name="RefSeq"/>
        </authorList>
    </citation>
    <scope>IDENTIFICATION</scope>
    <source>
        <strain evidence="16">J_2021</strain>
        <tissue evidence="16">Erythrocytes</tissue>
    </source>
</reference>
<evidence type="ECO:0000256" key="8">
    <source>
        <dbReference type="ARBA" id="ARBA00022737"/>
    </source>
</evidence>
<keyword evidence="8" id="KW-0677">Repeat</keyword>
<evidence type="ECO:0000256" key="3">
    <source>
        <dbReference type="ARBA" id="ARBA00004593"/>
    </source>
</evidence>
<feature type="compositionally biased region" description="Low complexity" evidence="11">
    <location>
        <begin position="57"/>
        <end position="80"/>
    </location>
</feature>
<keyword evidence="15" id="KW-1185">Reference proteome</keyword>
<dbReference type="GO" id="GO:0001917">
    <property type="term" value="C:photoreceptor inner segment"/>
    <property type="evidence" value="ECO:0007669"/>
    <property type="project" value="UniProtKB-SubCell"/>
</dbReference>
<feature type="domain" description="SEA" evidence="14">
    <location>
        <begin position="480"/>
        <end position="594"/>
    </location>
</feature>
<accession>A0A1L8H057</accession>
<evidence type="ECO:0000256" key="1">
    <source>
        <dbReference type="ARBA" id="ARBA00004437"/>
    </source>
</evidence>
<evidence type="ECO:0000256" key="11">
    <source>
        <dbReference type="SAM" id="MobiDB-lite"/>
    </source>
</evidence>
<keyword evidence="10" id="KW-0966">Cell projection</keyword>
<dbReference type="Pfam" id="PF01390">
    <property type="entry name" value="SEA"/>
    <property type="match status" value="5"/>
</dbReference>
<dbReference type="GeneID" id="108711334"/>
<dbReference type="Gene3D" id="3.30.70.960">
    <property type="entry name" value="SEA domain"/>
    <property type="match status" value="3"/>
</dbReference>
<dbReference type="RefSeq" id="XP_018108455.1">
    <property type="nucleotide sequence ID" value="XM_018252966.2"/>
</dbReference>
<keyword evidence="12" id="KW-1133">Transmembrane helix</keyword>
<dbReference type="GO" id="GO:0001750">
    <property type="term" value="C:photoreceptor outer segment"/>
    <property type="evidence" value="ECO:0007669"/>
    <property type="project" value="UniProtKB-SubCell"/>
</dbReference>
<keyword evidence="4" id="KW-0964">Secreted</keyword>
<keyword evidence="7 13" id="KW-0732">Signal</keyword>
<dbReference type="GO" id="GO:0008201">
    <property type="term" value="F:heparin binding"/>
    <property type="evidence" value="ECO:0007669"/>
    <property type="project" value="UniProtKB-KW"/>
</dbReference>
<feature type="region of interest" description="Disordered" evidence="11">
    <location>
        <begin position="455"/>
        <end position="478"/>
    </location>
</feature>
<sequence length="1107" mass="118823">MWHPRSAFVLLLLLLLEMGWVELAIDTTTSAQSTDVSSSTATASSITTAGLITSFSTQSNNNTNTASNNATSTNGTATASPITQSSSTSLATPTVTSALITTPIPPVTLKLDFTITSRNFSQNLSDPNSGEYKDLKNNLENSLADIYKRKFTNFKSVNITEFKNGSIIVVSEVSFNSSQSPVAPTADNAVRVLASSIQQNGSIGGFQVDTSTIKSGSVSTSSLSALVVTVNFLIKRPYSDSLLQSLKNQTISWVESVLLNFLNAATLTTRAADPNVTFSNNTGWVQTNAQFSFNTLSVLDKTTEVIGKLLDARVNVSFSIVPSTLTVQGINQTFIVLQPPLAIMNVTQIGDLSNKTSDTFQDLSKRIEDSLKAIFSSQQLVEPVVNSFNMLNNLVIASVDLYFPSSSTMNLTTVVNEIVINKTEFINRNISLNISFTLPPAPTATTVAPVTSSVTTAPASTSTNGTSTNITSTPISTTAPTPSSDIALNVTFRITSQEFTANLSKSDSVEYKNLKGKVEQQLKAVYSTFKNFRNVTVTGFRNGSVIVDSNVAFDSKVQSSTDVTNDNLVRALVSSIASNGSFGDFKVDTNSIQSGSASVTNLSPENITVGFLIKIPYNASATDSLQNQITPWVNSSFLTLPGVTSVSLISNSVNFNNSGNWTQFNATYAVVTTNIFNPNQALDKVLEYRRNVTFYIVPSTLSIQRSSKSFNILSPTLGIRNVSYTNSLSDKTSDAFKNSATAIEGVLRDIFRSQQLVEPVVTSFRNDSRGLIVSVDLFFLSGITSRDVIQGIVNNANQFANKNIDLITNITDPTVPYSFTFKLLQDYTADLATNNMNVTLLNLITAALTSDPMNIISSSVSIRNNSGEATVDVQCRINDISKDNTAVQNALLQNQMFTDIVRISTLSVNGASNKLRGYAYKLRFTNLNFNANLTNPSSDDYKNMKIKIIRAMTSILSFTGAKQVGVLSFVSGSVIANTEVTVPDGGATFDQVTTAIVNNIDSLKSSGLTLDPQSVVTSTPSGAASTVEPPPTISAFPGYAVAIIVMCGLAILALPFLILFFVKTGLCSKVSKACSLKPPYGEYQGMIIPNTGAGHENYRTHSYEISN</sequence>
<evidence type="ECO:0000256" key="10">
    <source>
        <dbReference type="ARBA" id="ARBA00023273"/>
    </source>
</evidence>